<name>A0A0S4KJU6_BODSA</name>
<dbReference type="Proteomes" id="UP000051952">
    <property type="component" value="Unassembled WGS sequence"/>
</dbReference>
<protein>
    <submittedName>
        <fullName evidence="1">Uncharacterized protein</fullName>
    </submittedName>
</protein>
<dbReference type="AlphaFoldDB" id="A0A0S4KJU6"/>
<gene>
    <name evidence="1" type="ORF">BSAL_54435</name>
</gene>
<sequence length="347" mass="37230">MLRRVDGASLQNVTSAAEFLLERTVVTDFVIRNESLVNDTALISALANNTILRNIAISIDDRATYLLGVGMTGASAMTFQENATISNLEVHVANNASVVLWGVSRIIGYTYAGGFTIPPAYQNIHFLISNSSMVQQEESGLVYIRSCRDALNISVTFLNQSKIVMLQPPDTVRRETGAMLTIVGFTDPTRAIDLIAVLVENSDAIAVRTTTFGSTSPLSTASPSSLGRCVRLVCIIGLSGIVRNPSMIIRSSTAPSSLSSPTTMMPIWCTSNQVDVIVSVNYRGMEVQQANIVVDSVDLIVASKGFFIVAPVWTNGFVVIGPQALCGTHPSSYAAARRPTPSPLLQR</sequence>
<dbReference type="EMBL" id="CYKH01000138">
    <property type="protein sequence ID" value="CUI11708.1"/>
    <property type="molecule type" value="Genomic_DNA"/>
</dbReference>
<proteinExistence type="predicted"/>
<evidence type="ECO:0000313" key="1">
    <source>
        <dbReference type="EMBL" id="CUI11708.1"/>
    </source>
</evidence>
<keyword evidence="2" id="KW-1185">Reference proteome</keyword>
<dbReference type="VEuPathDB" id="TriTrypDB:BSAL_54435"/>
<evidence type="ECO:0000313" key="2">
    <source>
        <dbReference type="Proteomes" id="UP000051952"/>
    </source>
</evidence>
<accession>A0A0S4KJU6</accession>
<reference evidence="2" key="1">
    <citation type="submission" date="2015-09" db="EMBL/GenBank/DDBJ databases">
        <authorList>
            <consortium name="Pathogen Informatics"/>
        </authorList>
    </citation>
    <scope>NUCLEOTIDE SEQUENCE [LARGE SCALE GENOMIC DNA]</scope>
    <source>
        <strain evidence="2">Lake Konstanz</strain>
    </source>
</reference>
<organism evidence="1 2">
    <name type="scientific">Bodo saltans</name>
    <name type="common">Flagellated protozoan</name>
    <dbReference type="NCBI Taxonomy" id="75058"/>
    <lineage>
        <taxon>Eukaryota</taxon>
        <taxon>Discoba</taxon>
        <taxon>Euglenozoa</taxon>
        <taxon>Kinetoplastea</taxon>
        <taxon>Metakinetoplastina</taxon>
        <taxon>Eubodonida</taxon>
        <taxon>Bodonidae</taxon>
        <taxon>Bodo</taxon>
    </lineage>
</organism>